<keyword evidence="2" id="KW-0560">Oxidoreductase</keyword>
<evidence type="ECO:0000256" key="1">
    <source>
        <dbReference type="ARBA" id="ARBA00006484"/>
    </source>
</evidence>
<accession>A0A7S3YG54</accession>
<name>A0A7S3YG54_9EUKA</name>
<evidence type="ECO:0000256" key="4">
    <source>
        <dbReference type="SAM" id="MobiDB-lite"/>
    </source>
</evidence>
<dbReference type="PANTHER" id="PTHR24320:SF226">
    <property type="entry name" value="RETINOL DEHYDROGENASE 11"/>
    <property type="match status" value="1"/>
</dbReference>
<feature type="compositionally biased region" description="Basic and acidic residues" evidence="4">
    <location>
        <begin position="300"/>
        <end position="316"/>
    </location>
</feature>
<dbReference type="Gene3D" id="3.40.50.720">
    <property type="entry name" value="NAD(P)-binding Rossmann-like Domain"/>
    <property type="match status" value="1"/>
</dbReference>
<feature type="compositionally biased region" description="Polar residues" evidence="4">
    <location>
        <begin position="328"/>
        <end position="344"/>
    </location>
</feature>
<gene>
    <name evidence="5" type="ORF">LGLO00237_LOCUS4426</name>
</gene>
<evidence type="ECO:0000313" key="5">
    <source>
        <dbReference type="EMBL" id="CAE0650647.1"/>
    </source>
</evidence>
<dbReference type="PANTHER" id="PTHR24320">
    <property type="entry name" value="RETINOL DEHYDROGENASE"/>
    <property type="match status" value="1"/>
</dbReference>
<reference evidence="5" key="1">
    <citation type="submission" date="2021-01" db="EMBL/GenBank/DDBJ databases">
        <authorList>
            <person name="Corre E."/>
            <person name="Pelletier E."/>
            <person name="Niang G."/>
            <person name="Scheremetjew M."/>
            <person name="Finn R."/>
            <person name="Kale V."/>
            <person name="Holt S."/>
            <person name="Cochrane G."/>
            <person name="Meng A."/>
            <person name="Brown T."/>
            <person name="Cohen L."/>
        </authorList>
    </citation>
    <scope>NUCLEOTIDE SEQUENCE</scope>
    <source>
        <strain evidence="5">CCCM811</strain>
    </source>
</reference>
<dbReference type="Pfam" id="PF00106">
    <property type="entry name" value="adh_short"/>
    <property type="match status" value="1"/>
</dbReference>
<dbReference type="InterPro" id="IPR036291">
    <property type="entry name" value="NAD(P)-bd_dom_sf"/>
</dbReference>
<dbReference type="GO" id="GO:0016491">
    <property type="term" value="F:oxidoreductase activity"/>
    <property type="evidence" value="ECO:0007669"/>
    <property type="project" value="UniProtKB-KW"/>
</dbReference>
<feature type="region of interest" description="Disordered" evidence="4">
    <location>
        <begin position="294"/>
        <end position="344"/>
    </location>
</feature>
<comment type="similarity">
    <text evidence="1 3">Belongs to the short-chain dehydrogenases/reductases (SDR) family.</text>
</comment>
<proteinExistence type="inferred from homology"/>
<dbReference type="SUPFAM" id="SSF51735">
    <property type="entry name" value="NAD(P)-binding Rossmann-fold domains"/>
    <property type="match status" value="1"/>
</dbReference>
<protein>
    <submittedName>
        <fullName evidence="5">Uncharacterized protein</fullName>
    </submittedName>
</protein>
<dbReference type="EMBL" id="HBIV01006096">
    <property type="protein sequence ID" value="CAE0650647.1"/>
    <property type="molecule type" value="Transcribed_RNA"/>
</dbReference>
<dbReference type="AlphaFoldDB" id="A0A7S3YG54"/>
<evidence type="ECO:0000256" key="2">
    <source>
        <dbReference type="ARBA" id="ARBA00023002"/>
    </source>
</evidence>
<dbReference type="PRINTS" id="PR00080">
    <property type="entry name" value="SDRFAMILY"/>
</dbReference>
<dbReference type="InterPro" id="IPR002347">
    <property type="entry name" value="SDR_fam"/>
</dbReference>
<dbReference type="PRINTS" id="PR00081">
    <property type="entry name" value="GDHRDH"/>
</dbReference>
<sequence>MEDMRGKVVVVTGATGSIGKEIAFGLAARGAEVVLAARNIPKAQNVAKEIIKRTKNKNIRIEQVDLSSPVSISSFASRLSSSPPEGAKIDVLVNNAAVITSKKTLTPDGLELQFATNVLSYFLLSTLLRPLLRNAAQSSKDSKKGSFSPSRIVNVASYAAGGLDINDLNYEKRRYDSNGAYMASKQANRMISRAAAERFKDDGIIVHSCHPGVTTSNILREFGMAQGFESADAAAATPIFLASYEPASQLGTGKFWKDCREAGCEFVRNKKAVDTLWDKCKAYCTKILGDAASSGAAPKRKLDTEEKKASSAEETKGTTSKKLKSEEFSGSESATATGTDGSSA</sequence>
<evidence type="ECO:0000256" key="3">
    <source>
        <dbReference type="RuleBase" id="RU000363"/>
    </source>
</evidence>
<organism evidence="5">
    <name type="scientific">Lotharella globosa</name>
    <dbReference type="NCBI Taxonomy" id="91324"/>
    <lineage>
        <taxon>Eukaryota</taxon>
        <taxon>Sar</taxon>
        <taxon>Rhizaria</taxon>
        <taxon>Cercozoa</taxon>
        <taxon>Chlorarachniophyceae</taxon>
        <taxon>Lotharella</taxon>
    </lineage>
</organism>